<evidence type="ECO:0000313" key="2">
    <source>
        <dbReference type="EMBL" id="SEO18764.1"/>
    </source>
</evidence>
<keyword evidence="1" id="KW-1133">Transmembrane helix</keyword>
<name>A0A1H8MNE8_9BACL</name>
<reference evidence="2 3" key="1">
    <citation type="submission" date="2016-10" db="EMBL/GenBank/DDBJ databases">
        <authorList>
            <person name="de Groot N.N."/>
        </authorList>
    </citation>
    <scope>NUCLEOTIDE SEQUENCE [LARGE SCALE GENOMIC DNA]</scope>
    <source>
        <strain evidence="2 3">CGMCC 1.10238</strain>
    </source>
</reference>
<gene>
    <name evidence="2" type="ORF">SAMN04487895_105318</name>
</gene>
<accession>A0A1H8MNE8</accession>
<feature type="transmembrane region" description="Helical" evidence="1">
    <location>
        <begin position="59"/>
        <end position="78"/>
    </location>
</feature>
<dbReference type="AlphaFoldDB" id="A0A1H8MNE8"/>
<keyword evidence="1" id="KW-0472">Membrane</keyword>
<feature type="transmembrane region" description="Helical" evidence="1">
    <location>
        <begin position="12"/>
        <end position="39"/>
    </location>
</feature>
<dbReference type="Proteomes" id="UP000198809">
    <property type="component" value="Unassembled WGS sequence"/>
</dbReference>
<dbReference type="STRING" id="1333845.SAMN04487895_105318"/>
<sequence>MKYIYKGLIGLFCIPILSVWFAGSLICSVTAVIAGFLRTFGIGGIGMTIYPGLSVPESLSLPFGLCLAAVLLISFYYTRRFLRRCLLYLRTP</sequence>
<protein>
    <submittedName>
        <fullName evidence="2">Uncharacterized protein</fullName>
    </submittedName>
</protein>
<evidence type="ECO:0000313" key="3">
    <source>
        <dbReference type="Proteomes" id="UP000198809"/>
    </source>
</evidence>
<keyword evidence="1" id="KW-0812">Transmembrane</keyword>
<dbReference type="EMBL" id="FODH01000005">
    <property type="protein sequence ID" value="SEO18764.1"/>
    <property type="molecule type" value="Genomic_DNA"/>
</dbReference>
<organism evidence="2 3">
    <name type="scientific">Paenibacillus sophorae</name>
    <dbReference type="NCBI Taxonomy" id="1333845"/>
    <lineage>
        <taxon>Bacteria</taxon>
        <taxon>Bacillati</taxon>
        <taxon>Bacillota</taxon>
        <taxon>Bacilli</taxon>
        <taxon>Bacillales</taxon>
        <taxon>Paenibacillaceae</taxon>
        <taxon>Paenibacillus</taxon>
    </lineage>
</organism>
<evidence type="ECO:0000256" key="1">
    <source>
        <dbReference type="SAM" id="Phobius"/>
    </source>
</evidence>
<proteinExistence type="predicted"/>